<dbReference type="Proteomes" id="UP000646484">
    <property type="component" value="Unassembled WGS sequence"/>
</dbReference>
<keyword evidence="1" id="KW-0812">Transmembrane</keyword>
<sequence>MAKYGKWIGAGLGFAMGGPIGALFGFFIGSTFDTATVITNQQQSQNPASGPTGRGDFLFSLVVLATGLMKADGKVTKGELEYVKRFFRDNFGAEGEREAVAIIKDLLNKEIAVDQVAMQIRANMNIYSRTQLLYFLFGLAKADGNVCNREIALLDRISDLLGIDTTTYQSIKAMYYDDSDSAYQVLGITPSATDEEVKKAYRQMARENHPDKVGYMGEDIRKAAEKKFMAINEAYEKIKKQRGM</sequence>
<evidence type="ECO:0000313" key="4">
    <source>
        <dbReference type="Proteomes" id="UP000646484"/>
    </source>
</evidence>
<dbReference type="InterPro" id="IPR007791">
    <property type="entry name" value="DjlA_N"/>
</dbReference>
<dbReference type="PRINTS" id="PR00625">
    <property type="entry name" value="JDOMAIN"/>
</dbReference>
<dbReference type="Gene3D" id="1.10.3680.10">
    <property type="entry name" value="TerB-like"/>
    <property type="match status" value="1"/>
</dbReference>
<reference evidence="3 4" key="1">
    <citation type="submission" date="2020-08" db="EMBL/GenBank/DDBJ databases">
        <title>Genome public.</title>
        <authorList>
            <person name="Liu C."/>
            <person name="Sun Q."/>
        </authorList>
    </citation>
    <scope>NUCLEOTIDE SEQUENCE [LARGE SCALE GENOMIC DNA]</scope>
    <source>
        <strain evidence="3 4">NSJ-56</strain>
    </source>
</reference>
<dbReference type="PROSITE" id="PS50076">
    <property type="entry name" value="DNAJ_2"/>
    <property type="match status" value="1"/>
</dbReference>
<dbReference type="EMBL" id="JACOOH010000009">
    <property type="protein sequence ID" value="MBC5623124.1"/>
    <property type="molecule type" value="Genomic_DNA"/>
</dbReference>
<dbReference type="InterPro" id="IPR036869">
    <property type="entry name" value="J_dom_sf"/>
</dbReference>
<dbReference type="Pfam" id="PF00226">
    <property type="entry name" value="DnaJ"/>
    <property type="match status" value="1"/>
</dbReference>
<dbReference type="RefSeq" id="WP_186978147.1">
    <property type="nucleotide sequence ID" value="NZ_JACOOH010000009.1"/>
</dbReference>
<evidence type="ECO:0000313" key="3">
    <source>
        <dbReference type="EMBL" id="MBC5623124.1"/>
    </source>
</evidence>
<accession>A0ABR7D5A9</accession>
<dbReference type="CDD" id="cd06257">
    <property type="entry name" value="DnaJ"/>
    <property type="match status" value="1"/>
</dbReference>
<dbReference type="SUPFAM" id="SSF46565">
    <property type="entry name" value="Chaperone J-domain"/>
    <property type="match status" value="1"/>
</dbReference>
<dbReference type="SMART" id="SM00271">
    <property type="entry name" value="DnaJ"/>
    <property type="match status" value="1"/>
</dbReference>
<keyword evidence="1" id="KW-0472">Membrane</keyword>
<feature type="domain" description="J" evidence="2">
    <location>
        <begin position="181"/>
        <end position="243"/>
    </location>
</feature>
<proteinExistence type="predicted"/>
<comment type="caution">
    <text evidence="3">The sequence shown here is derived from an EMBL/GenBank/DDBJ whole genome shotgun (WGS) entry which is preliminary data.</text>
</comment>
<keyword evidence="1" id="KW-1133">Transmembrane helix</keyword>
<dbReference type="Pfam" id="PF05099">
    <property type="entry name" value="TerB"/>
    <property type="match status" value="1"/>
</dbReference>
<dbReference type="SUPFAM" id="SSF158682">
    <property type="entry name" value="TerB-like"/>
    <property type="match status" value="1"/>
</dbReference>
<dbReference type="PANTHER" id="PTHR24074">
    <property type="entry name" value="CO-CHAPERONE PROTEIN DJLA"/>
    <property type="match status" value="1"/>
</dbReference>
<keyword evidence="4" id="KW-1185">Reference proteome</keyword>
<gene>
    <name evidence="3" type="ORF">H8S64_18685</name>
</gene>
<dbReference type="InterPro" id="IPR001623">
    <property type="entry name" value="DnaJ_domain"/>
</dbReference>
<dbReference type="InterPro" id="IPR050817">
    <property type="entry name" value="DjlA_DnaK_co-chaperone"/>
</dbReference>
<evidence type="ECO:0000256" key="1">
    <source>
        <dbReference type="SAM" id="Phobius"/>
    </source>
</evidence>
<dbReference type="Gene3D" id="1.10.287.110">
    <property type="entry name" value="DnaJ domain"/>
    <property type="match status" value="1"/>
</dbReference>
<dbReference type="InterPro" id="IPR029024">
    <property type="entry name" value="TerB-like"/>
</dbReference>
<name>A0ABR7D5A9_9BACT</name>
<protein>
    <submittedName>
        <fullName evidence="3">TerB family tellurite resistance protein</fullName>
    </submittedName>
</protein>
<organism evidence="3 4">
    <name type="scientific">Butyricimonas hominis</name>
    <dbReference type="NCBI Taxonomy" id="2763032"/>
    <lineage>
        <taxon>Bacteria</taxon>
        <taxon>Pseudomonadati</taxon>
        <taxon>Bacteroidota</taxon>
        <taxon>Bacteroidia</taxon>
        <taxon>Bacteroidales</taxon>
        <taxon>Odoribacteraceae</taxon>
        <taxon>Butyricimonas</taxon>
    </lineage>
</organism>
<evidence type="ECO:0000259" key="2">
    <source>
        <dbReference type="PROSITE" id="PS50076"/>
    </source>
</evidence>
<feature type="transmembrane region" description="Helical" evidence="1">
    <location>
        <begin position="7"/>
        <end position="28"/>
    </location>
</feature>